<dbReference type="PIRSF" id="PIRSF002674">
    <property type="entry name" value="VSP"/>
    <property type="match status" value="1"/>
</dbReference>
<name>A0ABS8T3D0_DATST</name>
<dbReference type="SUPFAM" id="SSF56784">
    <property type="entry name" value="HAD-like"/>
    <property type="match status" value="1"/>
</dbReference>
<evidence type="ECO:0008006" key="6">
    <source>
        <dbReference type="Google" id="ProtNLM"/>
    </source>
</evidence>
<gene>
    <name evidence="4" type="ORF">HAX54_001654</name>
</gene>
<keyword evidence="1" id="KW-0732">Signal</keyword>
<evidence type="ECO:0000256" key="2">
    <source>
        <dbReference type="ARBA" id="ARBA00023180"/>
    </source>
</evidence>
<organism evidence="4 5">
    <name type="scientific">Datura stramonium</name>
    <name type="common">Jimsonweed</name>
    <name type="synonym">Common thornapple</name>
    <dbReference type="NCBI Taxonomy" id="4076"/>
    <lineage>
        <taxon>Eukaryota</taxon>
        <taxon>Viridiplantae</taxon>
        <taxon>Streptophyta</taxon>
        <taxon>Embryophyta</taxon>
        <taxon>Tracheophyta</taxon>
        <taxon>Spermatophyta</taxon>
        <taxon>Magnoliopsida</taxon>
        <taxon>eudicotyledons</taxon>
        <taxon>Gunneridae</taxon>
        <taxon>Pentapetalae</taxon>
        <taxon>asterids</taxon>
        <taxon>lamiids</taxon>
        <taxon>Solanales</taxon>
        <taxon>Solanaceae</taxon>
        <taxon>Solanoideae</taxon>
        <taxon>Datureae</taxon>
        <taxon>Datura</taxon>
    </lineage>
</organism>
<dbReference type="PANTHER" id="PTHR31284">
    <property type="entry name" value="ACID PHOSPHATASE-LIKE PROTEIN"/>
    <property type="match status" value="1"/>
</dbReference>
<keyword evidence="2" id="KW-0325">Glycoprotein</keyword>
<dbReference type="PANTHER" id="PTHR31284:SF10">
    <property type="entry name" value="ACID PHOSPHATASE-LIKE PROTEIN"/>
    <property type="match status" value="1"/>
</dbReference>
<keyword evidence="5" id="KW-1185">Reference proteome</keyword>
<evidence type="ECO:0000256" key="3">
    <source>
        <dbReference type="PIRNR" id="PIRNR002674"/>
    </source>
</evidence>
<evidence type="ECO:0000313" key="5">
    <source>
        <dbReference type="Proteomes" id="UP000823775"/>
    </source>
</evidence>
<proteinExistence type="inferred from homology"/>
<dbReference type="Proteomes" id="UP000823775">
    <property type="component" value="Unassembled WGS sequence"/>
</dbReference>
<protein>
    <recommendedName>
        <fullName evidence="6">Acid phosphatase</fullName>
    </recommendedName>
</protein>
<sequence length="235" mass="26995">MSPPKCLDLFSNNTRGDKLYCESWRFTVETNSAGNWDLVPKSCVDFVEKYMTCGQYLSDLEAVSYNSLQFAKSLKLDDGDGGKDVWIFDIDETLLSNAPFFAAYGWGSEPYEEETWIEWQEEGLQPALPASLNLYKELQQLGFNLILLSGRYEYQRNSTDKNLQLMGYTNWGKLILRDPSEADTPATIYKSQKRKELEDEGYKIWGSSGDQWSDLMGFSLAKRSFKLPNLMYYVA</sequence>
<comment type="similarity">
    <text evidence="3">Belongs to the APS1/VSP family.</text>
</comment>
<evidence type="ECO:0000256" key="1">
    <source>
        <dbReference type="ARBA" id="ARBA00022729"/>
    </source>
</evidence>
<dbReference type="InterPro" id="IPR014403">
    <property type="entry name" value="APS1/VSP"/>
</dbReference>
<dbReference type="InterPro" id="IPR005519">
    <property type="entry name" value="Acid_phosphat_B-like"/>
</dbReference>
<reference evidence="4 5" key="1">
    <citation type="journal article" date="2021" name="BMC Genomics">
        <title>Datura genome reveals duplications of psychoactive alkaloid biosynthetic genes and high mutation rate following tissue culture.</title>
        <authorList>
            <person name="Rajewski A."/>
            <person name="Carter-House D."/>
            <person name="Stajich J."/>
            <person name="Litt A."/>
        </authorList>
    </citation>
    <scope>NUCLEOTIDE SEQUENCE [LARGE SCALE GENOMIC DNA]</scope>
    <source>
        <strain evidence="4">AR-01</strain>
    </source>
</reference>
<dbReference type="CDD" id="cd07535">
    <property type="entry name" value="HAD_VSP"/>
    <property type="match status" value="1"/>
</dbReference>
<evidence type="ECO:0000313" key="4">
    <source>
        <dbReference type="EMBL" id="MCD7465638.1"/>
    </source>
</evidence>
<dbReference type="Pfam" id="PF03767">
    <property type="entry name" value="Acid_phosphat_B"/>
    <property type="match status" value="1"/>
</dbReference>
<dbReference type="EMBL" id="JACEIK010001065">
    <property type="protein sequence ID" value="MCD7465638.1"/>
    <property type="molecule type" value="Genomic_DNA"/>
</dbReference>
<dbReference type="Gene3D" id="3.40.50.1000">
    <property type="entry name" value="HAD superfamily/HAD-like"/>
    <property type="match status" value="1"/>
</dbReference>
<dbReference type="InterPro" id="IPR023214">
    <property type="entry name" value="HAD_sf"/>
</dbReference>
<accession>A0ABS8T3D0</accession>
<dbReference type="InterPro" id="IPR036412">
    <property type="entry name" value="HAD-like_sf"/>
</dbReference>
<comment type="caution">
    <text evidence="4">The sequence shown here is derived from an EMBL/GenBank/DDBJ whole genome shotgun (WGS) entry which is preliminary data.</text>
</comment>